<sequence length="712" mass="75525">MQGFSSDPIRPMKLRRETSGPRDHGLDTVTDMSDDTPWQPPSSDSGADPAEPQRGDAGVSPWSREGAGAGEPVLPEPEPASAAVPPAPPAPDAVAPSPIASSPVAPLPAESGATAPTATSGESSKRRPVLVALAACAVVAIGLAAIFAVRQFNDESAGGAGSPEELADQMMASMEGEDVLGLVDLMLPGERESLGEPMIDTVAELQRLEILSSDLDLGALDGFDVVIEQHTTEVEQLGVDDIVMLHMSADALVTVDGDAIPMGALITDRLSEDELAEMRGSSVTESDTLEMSMAAVEHDGAWYLSLLYTAAEAARTEAAVGATPSEGIGAVGADSPEGVVDLFAEHLAALDVRGMLQMLDPAEAEALQRYAPLFLADAEQAIADESDGVEIRLTETDVRVEGDGSARTLFVDAATIEASYGDDSVRFSFEDDCITVDYAGPNGSESAETCLDPEATSSMEEMTGVDVPESVEAFVTAFTEAFSDMEAVGLEVRERDGQWYVSPIATGSEAMLAVLRALDRDELDELIDLGTAAVGDFFDMAFGLVPGVVGDDDFAIDQEWTDDGWVEDDWADEDWDDDDSADDWEYEESAADRCYSIDDAAEATTCFETEIAAGNAEDWEMPVSLLAPECGLTELLWSGEVYSLSDDEFTAAMTGAAPCYEALVADGYDEWLVPYEVDNVECFEGRNPYSVFDEEYGDRVFDCAFAADADDA</sequence>
<feature type="compositionally biased region" description="Basic and acidic residues" evidence="1">
    <location>
        <begin position="14"/>
        <end position="26"/>
    </location>
</feature>
<accession>A0A4V3EJ92</accession>
<feature type="transmembrane region" description="Helical" evidence="2">
    <location>
        <begin position="129"/>
        <end position="149"/>
    </location>
</feature>
<feature type="compositionally biased region" description="Low complexity" evidence="1">
    <location>
        <begin position="92"/>
        <end position="109"/>
    </location>
</feature>
<dbReference type="AlphaFoldDB" id="A0A4V3EJ92"/>
<reference evidence="3 4" key="1">
    <citation type="submission" date="2019-03" db="EMBL/GenBank/DDBJ databases">
        <title>Sequencing the genomes of 1000 actinobacteria strains.</title>
        <authorList>
            <person name="Klenk H.-P."/>
        </authorList>
    </citation>
    <scope>NUCLEOTIDE SEQUENCE [LARGE SCALE GENOMIC DNA]</scope>
    <source>
        <strain evidence="3 4">DSM 18936</strain>
    </source>
</reference>
<dbReference type="Proteomes" id="UP000294558">
    <property type="component" value="Unassembled WGS sequence"/>
</dbReference>
<keyword evidence="2" id="KW-0812">Transmembrane</keyword>
<name>A0A4V3EJ92_9ACTN</name>
<organism evidence="3 4">
    <name type="scientific">Ilumatobacter fluminis</name>
    <dbReference type="NCBI Taxonomy" id="467091"/>
    <lineage>
        <taxon>Bacteria</taxon>
        <taxon>Bacillati</taxon>
        <taxon>Actinomycetota</taxon>
        <taxon>Acidimicrobiia</taxon>
        <taxon>Acidimicrobiales</taxon>
        <taxon>Ilumatobacteraceae</taxon>
        <taxon>Ilumatobacter</taxon>
    </lineage>
</organism>
<dbReference type="EMBL" id="SOAU01000001">
    <property type="protein sequence ID" value="TDT17268.1"/>
    <property type="molecule type" value="Genomic_DNA"/>
</dbReference>
<gene>
    <name evidence="3" type="ORF">BDK89_2876</name>
</gene>
<proteinExistence type="predicted"/>
<evidence type="ECO:0000256" key="2">
    <source>
        <dbReference type="SAM" id="Phobius"/>
    </source>
</evidence>
<feature type="region of interest" description="Disordered" evidence="1">
    <location>
        <begin position="1"/>
        <end position="125"/>
    </location>
</feature>
<keyword evidence="2" id="KW-0472">Membrane</keyword>
<protein>
    <submittedName>
        <fullName evidence="3">Uncharacterized protein</fullName>
    </submittedName>
</protein>
<evidence type="ECO:0000256" key="1">
    <source>
        <dbReference type="SAM" id="MobiDB-lite"/>
    </source>
</evidence>
<comment type="caution">
    <text evidence="3">The sequence shown here is derived from an EMBL/GenBank/DDBJ whole genome shotgun (WGS) entry which is preliminary data.</text>
</comment>
<evidence type="ECO:0000313" key="4">
    <source>
        <dbReference type="Proteomes" id="UP000294558"/>
    </source>
</evidence>
<keyword evidence="4" id="KW-1185">Reference proteome</keyword>
<evidence type="ECO:0000313" key="3">
    <source>
        <dbReference type="EMBL" id="TDT17268.1"/>
    </source>
</evidence>
<keyword evidence="2" id="KW-1133">Transmembrane helix</keyword>